<organism evidence="2 3">
    <name type="scientific">Aaosphaeria arxii CBS 175.79</name>
    <dbReference type="NCBI Taxonomy" id="1450172"/>
    <lineage>
        <taxon>Eukaryota</taxon>
        <taxon>Fungi</taxon>
        <taxon>Dikarya</taxon>
        <taxon>Ascomycota</taxon>
        <taxon>Pezizomycotina</taxon>
        <taxon>Dothideomycetes</taxon>
        <taxon>Pleosporomycetidae</taxon>
        <taxon>Pleosporales</taxon>
        <taxon>Pleosporales incertae sedis</taxon>
        <taxon>Aaosphaeria</taxon>
    </lineage>
</organism>
<dbReference type="GeneID" id="54279242"/>
<evidence type="ECO:0000313" key="3">
    <source>
        <dbReference type="Proteomes" id="UP000799778"/>
    </source>
</evidence>
<gene>
    <name evidence="2" type="ORF">BU24DRAFT_202855</name>
</gene>
<accession>A0A6A5XUK6</accession>
<protein>
    <submittedName>
        <fullName evidence="2">Uncharacterized protein</fullName>
    </submittedName>
</protein>
<proteinExistence type="predicted"/>
<dbReference type="AlphaFoldDB" id="A0A6A5XUK6"/>
<name>A0A6A5XUK6_9PLEO</name>
<feature type="region of interest" description="Disordered" evidence="1">
    <location>
        <begin position="12"/>
        <end position="37"/>
    </location>
</feature>
<reference evidence="2" key="1">
    <citation type="journal article" date="2020" name="Stud. Mycol.">
        <title>101 Dothideomycetes genomes: a test case for predicting lifestyles and emergence of pathogens.</title>
        <authorList>
            <person name="Haridas S."/>
            <person name="Albert R."/>
            <person name="Binder M."/>
            <person name="Bloem J."/>
            <person name="Labutti K."/>
            <person name="Salamov A."/>
            <person name="Andreopoulos B."/>
            <person name="Baker S."/>
            <person name="Barry K."/>
            <person name="Bills G."/>
            <person name="Bluhm B."/>
            <person name="Cannon C."/>
            <person name="Castanera R."/>
            <person name="Culley D."/>
            <person name="Daum C."/>
            <person name="Ezra D."/>
            <person name="Gonzalez J."/>
            <person name="Henrissat B."/>
            <person name="Kuo A."/>
            <person name="Liang C."/>
            <person name="Lipzen A."/>
            <person name="Lutzoni F."/>
            <person name="Magnuson J."/>
            <person name="Mondo S."/>
            <person name="Nolan M."/>
            <person name="Ohm R."/>
            <person name="Pangilinan J."/>
            <person name="Park H.-J."/>
            <person name="Ramirez L."/>
            <person name="Alfaro M."/>
            <person name="Sun H."/>
            <person name="Tritt A."/>
            <person name="Yoshinaga Y."/>
            <person name="Zwiers L.-H."/>
            <person name="Turgeon B."/>
            <person name="Goodwin S."/>
            <person name="Spatafora J."/>
            <person name="Crous P."/>
            <person name="Grigoriev I."/>
        </authorList>
    </citation>
    <scope>NUCLEOTIDE SEQUENCE</scope>
    <source>
        <strain evidence="2">CBS 175.79</strain>
    </source>
</reference>
<evidence type="ECO:0000313" key="2">
    <source>
        <dbReference type="EMBL" id="KAF2016497.1"/>
    </source>
</evidence>
<sequence length="119" mass="13046">MHPPTILCLFLPTAPPSPPPQAAAKSHDNDDGPWQRWRNECSRTNRFLSPSTHLVSPWPPSPDTYNVGTYTGHRAPSAFANGFNPTRAARDGLCSVCSSCGLLQLELPRSHAARKNNEK</sequence>
<keyword evidence="3" id="KW-1185">Reference proteome</keyword>
<evidence type="ECO:0000256" key="1">
    <source>
        <dbReference type="SAM" id="MobiDB-lite"/>
    </source>
</evidence>
<dbReference type="Proteomes" id="UP000799778">
    <property type="component" value="Unassembled WGS sequence"/>
</dbReference>
<dbReference type="EMBL" id="ML978069">
    <property type="protein sequence ID" value="KAF2016497.1"/>
    <property type="molecule type" value="Genomic_DNA"/>
</dbReference>
<dbReference type="RefSeq" id="XP_033384836.1">
    <property type="nucleotide sequence ID" value="XM_033521845.1"/>
</dbReference>